<feature type="transmembrane region" description="Helical" evidence="12">
    <location>
        <begin position="180"/>
        <end position="196"/>
    </location>
</feature>
<dbReference type="PIRSF" id="PIRSF016636">
    <property type="entry name" value="AlgI_DltB"/>
    <property type="match status" value="1"/>
</dbReference>
<feature type="transmembrane region" description="Helical" evidence="12">
    <location>
        <begin position="75"/>
        <end position="93"/>
    </location>
</feature>
<feature type="transmembrane region" description="Helical" evidence="12">
    <location>
        <begin position="429"/>
        <end position="447"/>
    </location>
</feature>
<evidence type="ECO:0000313" key="13">
    <source>
        <dbReference type="EMBL" id="MCX2979461.1"/>
    </source>
</evidence>
<dbReference type="PANTHER" id="PTHR13285:SF23">
    <property type="entry name" value="TEICHOIC ACID D-ALANYLTRANSFERASE"/>
    <property type="match status" value="1"/>
</dbReference>
<gene>
    <name evidence="13" type="ORF">EYC98_01145</name>
</gene>
<evidence type="ECO:0000256" key="5">
    <source>
        <dbReference type="ARBA" id="ARBA00022679"/>
    </source>
</evidence>
<dbReference type="InterPro" id="IPR024194">
    <property type="entry name" value="Ac/AlaTfrase_AlgI/DltB"/>
</dbReference>
<evidence type="ECO:0000256" key="1">
    <source>
        <dbReference type="ARBA" id="ARBA00004651"/>
    </source>
</evidence>
<dbReference type="Pfam" id="PF03062">
    <property type="entry name" value="MBOAT"/>
    <property type="match status" value="1"/>
</dbReference>
<evidence type="ECO:0000256" key="9">
    <source>
        <dbReference type="ARBA" id="ARBA00023136"/>
    </source>
</evidence>
<keyword evidence="10 11" id="KW-0012">Acyltransferase</keyword>
<keyword evidence="11" id="KW-0997">Cell inner membrane</keyword>
<comment type="pathway">
    <text evidence="2 11">Glycan biosynthesis; alginate biosynthesis.</text>
</comment>
<feature type="transmembrane region" description="Helical" evidence="12">
    <location>
        <begin position="44"/>
        <end position="63"/>
    </location>
</feature>
<evidence type="ECO:0000256" key="3">
    <source>
        <dbReference type="ARBA" id="ARBA00010323"/>
    </source>
</evidence>
<protein>
    <recommendedName>
        <fullName evidence="11">Probable alginate O-acetylase</fullName>
        <ecNumber evidence="11">2.3.1.-</ecNumber>
    </recommendedName>
</protein>
<dbReference type="EC" id="2.3.1.-" evidence="11"/>
<keyword evidence="7 11" id="KW-0016">Alginate biosynthesis</keyword>
<keyword evidence="6 11" id="KW-0812">Transmembrane</keyword>
<dbReference type="InterPro" id="IPR004299">
    <property type="entry name" value="MBOAT_fam"/>
</dbReference>
<keyword evidence="8 12" id="KW-1133">Transmembrane helix</keyword>
<evidence type="ECO:0000256" key="6">
    <source>
        <dbReference type="ARBA" id="ARBA00022692"/>
    </source>
</evidence>
<dbReference type="InterPro" id="IPR028362">
    <property type="entry name" value="AlgI"/>
</dbReference>
<organism evidence="13 14">
    <name type="scientific">Candidatus Litorirhabdus singularis</name>
    <dbReference type="NCBI Taxonomy" id="2518993"/>
    <lineage>
        <taxon>Bacteria</taxon>
        <taxon>Pseudomonadati</taxon>
        <taxon>Pseudomonadota</taxon>
        <taxon>Gammaproteobacteria</taxon>
        <taxon>Cellvibrionales</taxon>
        <taxon>Halieaceae</taxon>
        <taxon>Candidatus Litorirhabdus</taxon>
    </lineage>
</organism>
<dbReference type="PIRSF" id="PIRSF500217">
    <property type="entry name" value="AlgI"/>
    <property type="match status" value="1"/>
</dbReference>
<keyword evidence="14" id="KW-1185">Reference proteome</keyword>
<comment type="similarity">
    <text evidence="3 11">Belongs to the membrane-bound acyltransferase family.</text>
</comment>
<dbReference type="InterPro" id="IPR051085">
    <property type="entry name" value="MB_O-acyltransferase"/>
</dbReference>
<feature type="transmembrane region" description="Helical" evidence="12">
    <location>
        <begin position="113"/>
        <end position="131"/>
    </location>
</feature>
<evidence type="ECO:0000256" key="7">
    <source>
        <dbReference type="ARBA" id="ARBA00022841"/>
    </source>
</evidence>
<evidence type="ECO:0000256" key="11">
    <source>
        <dbReference type="PIRNR" id="PIRNR016636"/>
    </source>
</evidence>
<feature type="transmembrane region" description="Helical" evidence="12">
    <location>
        <begin position="306"/>
        <end position="333"/>
    </location>
</feature>
<name>A0ABT3TAY8_9GAMM</name>
<dbReference type="Proteomes" id="UP001143362">
    <property type="component" value="Unassembled WGS sequence"/>
</dbReference>
<evidence type="ECO:0000256" key="10">
    <source>
        <dbReference type="ARBA" id="ARBA00023315"/>
    </source>
</evidence>
<evidence type="ECO:0000256" key="2">
    <source>
        <dbReference type="ARBA" id="ARBA00005182"/>
    </source>
</evidence>
<keyword evidence="4 11" id="KW-1003">Cell membrane</keyword>
<keyword evidence="9 11" id="KW-0472">Membrane</keyword>
<proteinExistence type="inferred from homology"/>
<reference evidence="13" key="1">
    <citation type="submission" date="2019-02" db="EMBL/GenBank/DDBJ databases">
        <authorList>
            <person name="Li S.-H."/>
        </authorList>
    </citation>
    <scope>NUCLEOTIDE SEQUENCE</scope>
    <source>
        <strain evidence="13">IMCC14734</strain>
    </source>
</reference>
<accession>A0ABT3TAY8</accession>
<evidence type="ECO:0000256" key="8">
    <source>
        <dbReference type="ARBA" id="ARBA00022989"/>
    </source>
</evidence>
<dbReference type="RefSeq" id="WP_279243462.1">
    <property type="nucleotide sequence ID" value="NZ_SHNN01000001.1"/>
</dbReference>
<evidence type="ECO:0000313" key="14">
    <source>
        <dbReference type="Proteomes" id="UP001143362"/>
    </source>
</evidence>
<dbReference type="EMBL" id="SHNN01000001">
    <property type="protein sequence ID" value="MCX2979461.1"/>
    <property type="molecule type" value="Genomic_DNA"/>
</dbReference>
<comment type="subcellular location">
    <subcellularLocation>
        <location evidence="11">Cell inner membrane</location>
    </subcellularLocation>
    <subcellularLocation>
        <location evidence="1">Cell membrane</location>
        <topology evidence="1">Multi-pass membrane protein</topology>
    </subcellularLocation>
</comment>
<comment type="caution">
    <text evidence="13">The sequence shown here is derived from an EMBL/GenBank/DDBJ whole genome shotgun (WGS) entry which is preliminary data.</text>
</comment>
<feature type="transmembrane region" description="Helical" evidence="12">
    <location>
        <begin position="7"/>
        <end position="24"/>
    </location>
</feature>
<evidence type="ECO:0000256" key="4">
    <source>
        <dbReference type="ARBA" id="ARBA00022475"/>
    </source>
</evidence>
<sequence>MLFNSYQFIAFFLPIALIGYYYAADNRQLRLGWLLLTSLCFYAYWDWRFLPLLLASIIINWLLSRRIGFNSPRLLVSFGIGFNLLLIGVFKYLDFLGSSLAYAADTAYTPIGLILPLGISFFTFQQISYLLDKSRNQAPDYSLLDYAVYVSFFPQLIAGPIVRHSEIIPQYHKSPRRPDIYHHIGAGLVLFALGLAKKTLIADELATTATPLFDLASAGQTLSLGEAWSGAFTYSLQLYYDFSGYSDMAIGLGLMFGLQFPVNFNAPYRATDIRDFWRRWHMTLSRFLRDYLYIAMGGNKHGQTRLLCALLVTMLLGGLWHGAGWTFVIWGGLHGLALVVHRGWSSKVTMPSWLGWIMLALFLAFTWVLFRAPDLTTAVAIWQSMLGLNGFDIQRLDSSTLNFCAAVFLLAIFGPTSQKLITYSLRPRRIYAVMTSLFIFYLTLNIANDGYTEFLYFQF</sequence>
<dbReference type="PANTHER" id="PTHR13285">
    <property type="entry name" value="ACYLTRANSFERASE"/>
    <property type="match status" value="1"/>
</dbReference>
<feature type="transmembrane region" description="Helical" evidence="12">
    <location>
        <begin position="353"/>
        <end position="370"/>
    </location>
</feature>
<keyword evidence="5 11" id="KW-0808">Transferase</keyword>
<evidence type="ECO:0000256" key="12">
    <source>
        <dbReference type="SAM" id="Phobius"/>
    </source>
</evidence>